<dbReference type="EMBL" id="JAPZVP010000001">
    <property type="protein sequence ID" value="MDA1358122.1"/>
    <property type="molecule type" value="Genomic_DNA"/>
</dbReference>
<keyword evidence="2" id="KW-1133">Transmembrane helix</keyword>
<organism evidence="3 4">
    <name type="scientific">Glycomyces luteolus</name>
    <dbReference type="NCBI Taxonomy" id="2670330"/>
    <lineage>
        <taxon>Bacteria</taxon>
        <taxon>Bacillati</taxon>
        <taxon>Actinomycetota</taxon>
        <taxon>Actinomycetes</taxon>
        <taxon>Glycomycetales</taxon>
        <taxon>Glycomycetaceae</taxon>
        <taxon>Glycomyces</taxon>
    </lineage>
</organism>
<keyword evidence="4" id="KW-1185">Reference proteome</keyword>
<keyword evidence="2" id="KW-0812">Transmembrane</keyword>
<dbReference type="AlphaFoldDB" id="A0A9X3SNE5"/>
<reference evidence="3" key="1">
    <citation type="submission" date="2022-12" db="EMBL/GenBank/DDBJ databases">
        <title>Gycomyces niveus sp.nov.,a novel actinomycete isolated from soil in Shouguan.</title>
        <authorList>
            <person name="Yang X."/>
        </authorList>
    </citation>
    <scope>NUCLEOTIDE SEQUENCE</scope>
    <source>
        <strain evidence="3">NEAU-A15</strain>
    </source>
</reference>
<feature type="transmembrane region" description="Helical" evidence="2">
    <location>
        <begin position="106"/>
        <end position="126"/>
    </location>
</feature>
<name>A0A9X3SNE5_9ACTN</name>
<dbReference type="Proteomes" id="UP001146067">
    <property type="component" value="Unassembled WGS sequence"/>
</dbReference>
<evidence type="ECO:0000313" key="3">
    <source>
        <dbReference type="EMBL" id="MDA1358122.1"/>
    </source>
</evidence>
<feature type="compositionally biased region" description="Basic and acidic residues" evidence="1">
    <location>
        <begin position="40"/>
        <end position="71"/>
    </location>
</feature>
<sequence length="190" mass="20831">MTGWTVPPSAAVPPGAGLAPPPAVGMSYQPEDERPEEEENLVRQRDWALQDAEADQHKSTADLEKDAERTRVRVNDSVQELRARLGLDPDTGHAHGPFAPVRRHPYTVVIAVAGAAAATAVGARMVRDHRRASKAARAAAREAVKTTERRRKAARKAARKRWAAAKDVFGSAATAVQRQRKKTMKRLTHR</sequence>
<keyword evidence="2" id="KW-0472">Membrane</keyword>
<feature type="compositionally biased region" description="Low complexity" evidence="1">
    <location>
        <begin position="1"/>
        <end position="18"/>
    </location>
</feature>
<evidence type="ECO:0000256" key="1">
    <source>
        <dbReference type="SAM" id="MobiDB-lite"/>
    </source>
</evidence>
<evidence type="ECO:0000313" key="4">
    <source>
        <dbReference type="Proteomes" id="UP001146067"/>
    </source>
</evidence>
<accession>A0A9X3SNE5</accession>
<evidence type="ECO:0008006" key="5">
    <source>
        <dbReference type="Google" id="ProtNLM"/>
    </source>
</evidence>
<dbReference type="RefSeq" id="WP_270107897.1">
    <property type="nucleotide sequence ID" value="NZ_JAPZVP010000001.1"/>
</dbReference>
<protein>
    <recommendedName>
        <fullName evidence="5">DUF3618 domain-containing protein</fullName>
    </recommendedName>
</protein>
<evidence type="ECO:0000256" key="2">
    <source>
        <dbReference type="SAM" id="Phobius"/>
    </source>
</evidence>
<feature type="region of interest" description="Disordered" evidence="1">
    <location>
        <begin position="139"/>
        <end position="158"/>
    </location>
</feature>
<gene>
    <name evidence="3" type="ORF">O1R50_00690</name>
</gene>
<comment type="caution">
    <text evidence="3">The sequence shown here is derived from an EMBL/GenBank/DDBJ whole genome shotgun (WGS) entry which is preliminary data.</text>
</comment>
<feature type="region of interest" description="Disordered" evidence="1">
    <location>
        <begin position="1"/>
        <end position="71"/>
    </location>
</feature>
<feature type="compositionally biased region" description="Basic residues" evidence="1">
    <location>
        <begin position="148"/>
        <end position="158"/>
    </location>
</feature>
<proteinExistence type="predicted"/>